<reference evidence="2" key="1">
    <citation type="journal article" date="2013" name="Nat. Commun.">
        <title>Whole-genome sequencing of Oryza brachyantha reveals mechanisms underlying Oryza genome evolution.</title>
        <authorList>
            <person name="Chen J."/>
            <person name="Huang Q."/>
            <person name="Gao D."/>
            <person name="Wang J."/>
            <person name="Lang Y."/>
            <person name="Liu T."/>
            <person name="Li B."/>
            <person name="Bai Z."/>
            <person name="Luis Goicoechea J."/>
            <person name="Liang C."/>
            <person name="Chen C."/>
            <person name="Zhang W."/>
            <person name="Sun S."/>
            <person name="Liao Y."/>
            <person name="Zhang X."/>
            <person name="Yang L."/>
            <person name="Song C."/>
            <person name="Wang M."/>
            <person name="Shi J."/>
            <person name="Liu G."/>
            <person name="Liu J."/>
            <person name="Zhou H."/>
            <person name="Zhou W."/>
            <person name="Yu Q."/>
            <person name="An N."/>
            <person name="Chen Y."/>
            <person name="Cai Q."/>
            <person name="Wang B."/>
            <person name="Liu B."/>
            <person name="Min J."/>
            <person name="Huang Y."/>
            <person name="Wu H."/>
            <person name="Li Z."/>
            <person name="Zhang Y."/>
            <person name="Yin Y."/>
            <person name="Song W."/>
            <person name="Jiang J."/>
            <person name="Jackson S.A."/>
            <person name="Wing R.A."/>
            <person name="Wang J."/>
            <person name="Chen M."/>
        </authorList>
    </citation>
    <scope>NUCLEOTIDE SEQUENCE [LARGE SCALE GENOMIC DNA]</scope>
    <source>
        <strain evidence="2">cv. IRGC 101232</strain>
    </source>
</reference>
<name>J3NEG7_ORYBR</name>
<feature type="region of interest" description="Disordered" evidence="1">
    <location>
        <begin position="311"/>
        <end position="334"/>
    </location>
</feature>
<feature type="region of interest" description="Disordered" evidence="1">
    <location>
        <begin position="446"/>
        <end position="474"/>
    </location>
</feature>
<reference evidence="2" key="2">
    <citation type="submission" date="2013-04" db="UniProtKB">
        <authorList>
            <consortium name="EnsemblPlants"/>
        </authorList>
    </citation>
    <scope>IDENTIFICATION</scope>
</reference>
<evidence type="ECO:0000313" key="2">
    <source>
        <dbReference type="EnsemblPlants" id="OB12G23750.1"/>
    </source>
</evidence>
<dbReference type="AlphaFoldDB" id="J3NEG7"/>
<organism evidence="2">
    <name type="scientific">Oryza brachyantha</name>
    <name type="common">malo sina</name>
    <dbReference type="NCBI Taxonomy" id="4533"/>
    <lineage>
        <taxon>Eukaryota</taxon>
        <taxon>Viridiplantae</taxon>
        <taxon>Streptophyta</taxon>
        <taxon>Embryophyta</taxon>
        <taxon>Tracheophyta</taxon>
        <taxon>Spermatophyta</taxon>
        <taxon>Magnoliopsida</taxon>
        <taxon>Liliopsida</taxon>
        <taxon>Poales</taxon>
        <taxon>Poaceae</taxon>
        <taxon>BOP clade</taxon>
        <taxon>Oryzoideae</taxon>
        <taxon>Oryzeae</taxon>
        <taxon>Oryzinae</taxon>
        <taxon>Oryza</taxon>
    </lineage>
</organism>
<feature type="region of interest" description="Disordered" evidence="1">
    <location>
        <begin position="364"/>
        <end position="385"/>
    </location>
</feature>
<keyword evidence="3" id="KW-1185">Reference proteome</keyword>
<feature type="compositionally biased region" description="Polar residues" evidence="1">
    <location>
        <begin position="311"/>
        <end position="321"/>
    </location>
</feature>
<dbReference type="Proteomes" id="UP000006038">
    <property type="component" value="Chromosome 12"/>
</dbReference>
<protein>
    <submittedName>
        <fullName evidence="2">Uncharacterized protein</fullName>
    </submittedName>
</protein>
<evidence type="ECO:0000256" key="1">
    <source>
        <dbReference type="SAM" id="MobiDB-lite"/>
    </source>
</evidence>
<dbReference type="OMA" id="LTMCSDK"/>
<dbReference type="HOGENOM" id="CLU_507526_0_0_1"/>
<dbReference type="EnsemblPlants" id="OB12G23750.1">
    <property type="protein sequence ID" value="OB12G23750.1"/>
    <property type="gene ID" value="OB12G23750"/>
</dbReference>
<evidence type="ECO:0000313" key="3">
    <source>
        <dbReference type="Proteomes" id="UP000006038"/>
    </source>
</evidence>
<dbReference type="eggNOG" id="ENOG502R7KZ">
    <property type="taxonomic scope" value="Eukaryota"/>
</dbReference>
<accession>J3NEG7</accession>
<dbReference type="Gramene" id="OB12G23750.1">
    <property type="protein sequence ID" value="OB12G23750.1"/>
    <property type="gene ID" value="OB12G23750"/>
</dbReference>
<proteinExistence type="predicted"/>
<sequence length="537" mass="59958">MAAEAGASRWGGRPCLLRLPRVVANKSPIGTKERVYHRGHRCSGLQDFASPDEADRLPSWLESPAHSEMASDGPQWHFCQFCGKGFKRKSNWSEHEPLCKNKPDAQGGTDILNFHVPRRKRSALPEQHVMKADRPPEEETDVLDALLLLKEQPAYPGETEFSDDEPAANDLSQVLTACSDDRSSSVDCYGGDERRVNVHPNVVVETDDLSRNVGSRGVTNSVDDSDVIQKQKRKPDLSIADCRDLVEMQRQNMKADINIPGHKDSSAMQMQNETKTVKDGADINVPEHRVSSVMQMQNEKLDLSLLRHNNSSDNEVSTLSDSPMDDSNALVPTDTNLNKETKTVDIYIPEHIVSSVMQMQNEKPGLDLLPHNNSSDKEESTLSSSSMNYCSTLVPTDINSDKETKTVSGDQNAADVMGTFVVRYYRRRKKQLQNDQEASTVMHLQNEKPGLDLLPHNNSSHKEESTLSDSSVNDRNAADVRDTFVVRYYRRRKKQLQNDQEASTATWPATVPPGLSSESQNLFESAWITSRLKGLGC</sequence>